<dbReference type="Gene3D" id="1.20.140.70">
    <property type="entry name" value="Oligopeptidase f, N-terminal domain"/>
    <property type="match status" value="1"/>
</dbReference>
<gene>
    <name evidence="9" type="primary">pepF</name>
    <name evidence="9" type="ORF">N0K80_06605</name>
</gene>
<evidence type="ECO:0000256" key="4">
    <source>
        <dbReference type="ARBA" id="ARBA00022833"/>
    </source>
</evidence>
<dbReference type="EC" id="3.4.24.-" evidence="6"/>
<dbReference type="SUPFAM" id="SSF55486">
    <property type="entry name" value="Metalloproteases ('zincins'), catalytic domain"/>
    <property type="match status" value="1"/>
</dbReference>
<evidence type="ECO:0000256" key="6">
    <source>
        <dbReference type="RuleBase" id="RU368091"/>
    </source>
</evidence>
<dbReference type="NCBIfam" id="TIGR00181">
    <property type="entry name" value="pepF"/>
    <property type="match status" value="1"/>
</dbReference>
<protein>
    <recommendedName>
        <fullName evidence="6">Oligopeptidase F</fullName>
        <ecNumber evidence="6">3.4.24.-</ecNumber>
    </recommendedName>
</protein>
<evidence type="ECO:0000313" key="10">
    <source>
        <dbReference type="Proteomes" id="UP001081467"/>
    </source>
</evidence>
<comment type="cofactor">
    <cofactor evidence="6">
        <name>Zn(2+)</name>
        <dbReference type="ChEBI" id="CHEBI:29105"/>
    </cofactor>
    <text evidence="6">Binds 1 zinc ion.</text>
</comment>
<keyword evidence="5 6" id="KW-0482">Metalloprotease</keyword>
<evidence type="ECO:0000259" key="7">
    <source>
        <dbReference type="Pfam" id="PF01432"/>
    </source>
</evidence>
<dbReference type="PANTHER" id="PTHR11804:SF84">
    <property type="entry name" value="SACCHAROLYSIN"/>
    <property type="match status" value="1"/>
</dbReference>
<dbReference type="InterPro" id="IPR004438">
    <property type="entry name" value="Peptidase_M3B"/>
</dbReference>
<dbReference type="PANTHER" id="PTHR11804">
    <property type="entry name" value="PROTEASE M3 THIMET OLIGOPEPTIDASE-RELATED"/>
    <property type="match status" value="1"/>
</dbReference>
<keyword evidence="1 6" id="KW-0645">Protease</keyword>
<comment type="function">
    <text evidence="6">Has oligopeptidase activity and degrades a variety of small bioactive peptides.</text>
</comment>
<dbReference type="CDD" id="cd09608">
    <property type="entry name" value="M3B_PepF"/>
    <property type="match status" value="1"/>
</dbReference>
<reference evidence="9" key="1">
    <citation type="submission" date="2022-09" db="EMBL/GenBank/DDBJ databases">
        <title>Diversity of Dellaglioa algida.</title>
        <authorList>
            <person name="Matthias E."/>
            <person name="Werum V."/>
        </authorList>
    </citation>
    <scope>NUCLEOTIDE SEQUENCE</scope>
    <source>
        <strain evidence="9">TMW 2.2523</strain>
    </source>
</reference>
<evidence type="ECO:0000256" key="2">
    <source>
        <dbReference type="ARBA" id="ARBA00022723"/>
    </source>
</evidence>
<keyword evidence="2 6" id="KW-0479">Metal-binding</keyword>
<evidence type="ECO:0000256" key="3">
    <source>
        <dbReference type="ARBA" id="ARBA00022801"/>
    </source>
</evidence>
<sequence length="606" mass="69274">MTTAKQLPKREEVPEKLTWDVKKVYQSDALFEEDFKKIEKSVLTISNLQGTLSQDDSALLTGLKSIFDLERMLEKVYVYANLKNDQDTENPTYQALNARAGSLAAKVSAAISWLEPEIIAMPKATLDQFIANNQELKSYQHFFDSLLMEKAHVLSHAEETLLAGASDIFGASSKTFEILNNADLKFPVVQDEHGDDVQLSQGIYGILLESTDRSVREQAFKKLYEVYGQFQNTLASTLSSHVKVHNYSAQIRHYENARDASLSNNQIPEIVYNTLVEQVNKHLPLLHRYVTLRKKILNVEKLHSYDLYTPMTGEPALSYTYDEAKDEALKALHEMGPDYLGHVQEAFDERWIDVVENQGKRSGAYSSGMYDTAPYMLLNWQNNVNNLYTLVHEMGHSVHSYYTHHNQPYLYGDYPIFLAEIASTTNENTLTHYLLKTQTDPKVRAFLLNYYLDGFKGTVFRQTQFAEFEHWIHEEDAAGNPLTADKLSSYYADLNQKYYGDSLERDPEIAMEWSRIPHFYYNYYVYQYATGFAAATTLSEGITSGKKDALDHYLTYLKAGSSDFPIDVMKKAGVDMTKSEYLDNAFSVFEIRLNELEALLPEILAK</sequence>
<dbReference type="Proteomes" id="UP001081467">
    <property type="component" value="Unassembled WGS sequence"/>
</dbReference>
<dbReference type="InterPro" id="IPR042088">
    <property type="entry name" value="OligoPept_F_C"/>
</dbReference>
<dbReference type="Gene3D" id="1.10.287.830">
    <property type="entry name" value="putative peptidase helix hairpin domain like"/>
    <property type="match status" value="1"/>
</dbReference>
<dbReference type="InterPro" id="IPR001567">
    <property type="entry name" value="Pept_M3A_M3B_dom"/>
</dbReference>
<feature type="domain" description="Oligopeptidase F N-terminal" evidence="8">
    <location>
        <begin position="117"/>
        <end position="186"/>
    </location>
</feature>
<evidence type="ECO:0000259" key="8">
    <source>
        <dbReference type="Pfam" id="PF08439"/>
    </source>
</evidence>
<evidence type="ECO:0000256" key="1">
    <source>
        <dbReference type="ARBA" id="ARBA00022670"/>
    </source>
</evidence>
<accession>A0ABT4JN98</accession>
<evidence type="ECO:0000256" key="5">
    <source>
        <dbReference type="ARBA" id="ARBA00023049"/>
    </source>
</evidence>
<dbReference type="Pfam" id="PF01432">
    <property type="entry name" value="Peptidase_M3"/>
    <property type="match status" value="1"/>
</dbReference>
<keyword evidence="10" id="KW-1185">Reference proteome</keyword>
<keyword evidence="3 6" id="KW-0378">Hydrolase</keyword>
<dbReference type="EMBL" id="JANXLI010000006">
    <property type="protein sequence ID" value="MCZ2491821.1"/>
    <property type="molecule type" value="Genomic_DNA"/>
</dbReference>
<keyword evidence="4 6" id="KW-0862">Zinc</keyword>
<proteinExistence type="inferred from homology"/>
<comment type="similarity">
    <text evidence="6">Belongs to the peptidase M3B family.</text>
</comment>
<dbReference type="InterPro" id="IPR013647">
    <property type="entry name" value="OligopepF_N_dom"/>
</dbReference>
<dbReference type="Gene3D" id="1.10.1370.20">
    <property type="entry name" value="Oligoendopeptidase f, C-terminal domain"/>
    <property type="match status" value="1"/>
</dbReference>
<dbReference type="Pfam" id="PF08439">
    <property type="entry name" value="Peptidase_M3_N"/>
    <property type="match status" value="1"/>
</dbReference>
<feature type="domain" description="Peptidase M3A/M3B catalytic" evidence="7">
    <location>
        <begin position="207"/>
        <end position="586"/>
    </location>
</feature>
<dbReference type="RefSeq" id="WP_269024214.1">
    <property type="nucleotide sequence ID" value="NZ_JANXKW010000006.1"/>
</dbReference>
<name>A0ABT4JN98_9LACO</name>
<evidence type="ECO:0000313" key="9">
    <source>
        <dbReference type="EMBL" id="MCZ2491821.1"/>
    </source>
</evidence>
<dbReference type="InterPro" id="IPR045090">
    <property type="entry name" value="Pept_M3A_M3B"/>
</dbReference>
<comment type="caution">
    <text evidence="9">The sequence shown here is derived from an EMBL/GenBank/DDBJ whole genome shotgun (WGS) entry which is preliminary data.</text>
</comment>
<organism evidence="9 10">
    <name type="scientific">Dellaglioa carnosa</name>
    <dbReference type="NCBI Taxonomy" id="2995136"/>
    <lineage>
        <taxon>Bacteria</taxon>
        <taxon>Bacillati</taxon>
        <taxon>Bacillota</taxon>
        <taxon>Bacilli</taxon>
        <taxon>Lactobacillales</taxon>
        <taxon>Lactobacillaceae</taxon>
        <taxon>Dellaglioa</taxon>
    </lineage>
</organism>